<dbReference type="PANTHER" id="PTHR20854:SF4">
    <property type="entry name" value="INOSITOL-1-MONOPHOSPHATASE-RELATED"/>
    <property type="match status" value="1"/>
</dbReference>
<dbReference type="PRINTS" id="PR01959">
    <property type="entry name" value="SBIMPHPHTASE"/>
</dbReference>
<dbReference type="EC" id="3.1.3.25" evidence="8"/>
<dbReference type="OrthoDB" id="9772456at2"/>
<evidence type="ECO:0000256" key="7">
    <source>
        <dbReference type="PIRSR" id="PIRSR600760-2"/>
    </source>
</evidence>
<evidence type="ECO:0000256" key="5">
    <source>
        <dbReference type="ARBA" id="ARBA00022801"/>
    </source>
</evidence>
<dbReference type="InterPro" id="IPR020583">
    <property type="entry name" value="Inositol_monoP_metal-BS"/>
</dbReference>
<dbReference type="GO" id="GO:0046854">
    <property type="term" value="P:phosphatidylinositol phosphate biosynthetic process"/>
    <property type="evidence" value="ECO:0007669"/>
    <property type="project" value="InterPro"/>
</dbReference>
<dbReference type="GO" id="GO:0007165">
    <property type="term" value="P:signal transduction"/>
    <property type="evidence" value="ECO:0007669"/>
    <property type="project" value="TreeGrafter"/>
</dbReference>
<keyword evidence="6 7" id="KW-0460">Magnesium</keyword>
<dbReference type="InterPro" id="IPR022337">
    <property type="entry name" value="Inositol_monophosphatase_SuhB"/>
</dbReference>
<dbReference type="Proteomes" id="UP000264702">
    <property type="component" value="Unassembled WGS sequence"/>
</dbReference>
<feature type="binding site" evidence="7">
    <location>
        <position position="86"/>
    </location>
    <ligand>
        <name>Mg(2+)</name>
        <dbReference type="ChEBI" id="CHEBI:18420"/>
        <label>1</label>
        <note>catalytic</note>
    </ligand>
</feature>
<dbReference type="Gene3D" id="3.40.190.80">
    <property type="match status" value="1"/>
</dbReference>
<feature type="binding site" evidence="7">
    <location>
        <position position="68"/>
    </location>
    <ligand>
        <name>Mg(2+)</name>
        <dbReference type="ChEBI" id="CHEBI:18420"/>
        <label>1</label>
        <note>catalytic</note>
    </ligand>
</feature>
<proteinExistence type="inferred from homology"/>
<comment type="catalytic activity">
    <reaction evidence="1 8">
        <text>a myo-inositol phosphate + H2O = myo-inositol + phosphate</text>
        <dbReference type="Rhea" id="RHEA:24056"/>
        <dbReference type="ChEBI" id="CHEBI:15377"/>
        <dbReference type="ChEBI" id="CHEBI:17268"/>
        <dbReference type="ChEBI" id="CHEBI:43474"/>
        <dbReference type="ChEBI" id="CHEBI:84139"/>
        <dbReference type="EC" id="3.1.3.25"/>
    </reaction>
</comment>
<comment type="cofactor">
    <cofactor evidence="2 7 8">
        <name>Mg(2+)</name>
        <dbReference type="ChEBI" id="CHEBI:18420"/>
    </cofactor>
</comment>
<dbReference type="Gene3D" id="3.30.540.10">
    <property type="entry name" value="Fructose-1,6-Bisphosphatase, subunit A, domain 1"/>
    <property type="match status" value="1"/>
</dbReference>
<dbReference type="GO" id="GO:0046872">
    <property type="term" value="F:metal ion binding"/>
    <property type="evidence" value="ECO:0007669"/>
    <property type="project" value="UniProtKB-KW"/>
</dbReference>
<sequence length="293" mass="32127">MPQELPFAAPASEIALEAGALLREYFRRGVATEYKGDVDLVTEADRASEKQIVERLHAAFPTHGIYGEEGTREGLDREYRWYIDPLDGTTNFAHSFPVFCVSMGLEHRPAGLAADQDGELVAGVIYDPMRDELFTAEKGRGAWRNGQPIHVSPVKTLSEALLATGFPSRKRHSSPNIHFYQECTLRSHGVRRAGSAALDLAYTACGRLEGFWEFNLNPWDTAAGVLLVTEAGGTVTRFDGSPFLLDSEEILATNGALRDEIVGLFSDMFAGRNLLPIPTPAEYAAARAQQTQP</sequence>
<dbReference type="PRINTS" id="PR00377">
    <property type="entry name" value="IMPHPHTASES"/>
</dbReference>
<evidence type="ECO:0000256" key="6">
    <source>
        <dbReference type="ARBA" id="ARBA00022842"/>
    </source>
</evidence>
<dbReference type="PROSITE" id="PS00630">
    <property type="entry name" value="IMP_2"/>
    <property type="match status" value="1"/>
</dbReference>
<dbReference type="AlphaFoldDB" id="A0A372ISQ0"/>
<dbReference type="SUPFAM" id="SSF56655">
    <property type="entry name" value="Carbohydrate phosphatase"/>
    <property type="match status" value="1"/>
</dbReference>
<keyword evidence="4 7" id="KW-0479">Metal-binding</keyword>
<name>A0A372ISQ0_9BACT</name>
<keyword evidence="10" id="KW-1185">Reference proteome</keyword>
<evidence type="ECO:0000256" key="8">
    <source>
        <dbReference type="RuleBase" id="RU364068"/>
    </source>
</evidence>
<evidence type="ECO:0000256" key="1">
    <source>
        <dbReference type="ARBA" id="ARBA00001033"/>
    </source>
</evidence>
<feature type="binding site" evidence="7">
    <location>
        <position position="87"/>
    </location>
    <ligand>
        <name>Mg(2+)</name>
        <dbReference type="ChEBI" id="CHEBI:18420"/>
        <label>1</label>
        <note>catalytic</note>
    </ligand>
</feature>
<feature type="binding site" evidence="7">
    <location>
        <position position="84"/>
    </location>
    <ligand>
        <name>Mg(2+)</name>
        <dbReference type="ChEBI" id="CHEBI:18420"/>
        <label>1</label>
        <note>catalytic</note>
    </ligand>
</feature>
<dbReference type="InterPro" id="IPR000760">
    <property type="entry name" value="Inositol_monophosphatase-like"/>
</dbReference>
<dbReference type="InterPro" id="IPR020550">
    <property type="entry name" value="Inositol_monophosphatase_CS"/>
</dbReference>
<keyword evidence="5 8" id="KW-0378">Hydrolase</keyword>
<accession>A0A372ISQ0</accession>
<dbReference type="PANTHER" id="PTHR20854">
    <property type="entry name" value="INOSITOL MONOPHOSPHATASE"/>
    <property type="match status" value="1"/>
</dbReference>
<dbReference type="EMBL" id="QVQT01000002">
    <property type="protein sequence ID" value="RFU17967.1"/>
    <property type="molecule type" value="Genomic_DNA"/>
</dbReference>
<dbReference type="GO" id="GO:0006020">
    <property type="term" value="P:inositol metabolic process"/>
    <property type="evidence" value="ECO:0007669"/>
    <property type="project" value="TreeGrafter"/>
</dbReference>
<reference evidence="9 10" key="1">
    <citation type="submission" date="2018-08" db="EMBL/GenBank/DDBJ databases">
        <title>Acidipila sp. 4G-K13, an acidobacterium isolated from forest soil.</title>
        <authorList>
            <person name="Gao Z.-H."/>
            <person name="Qiu L.-H."/>
        </authorList>
    </citation>
    <scope>NUCLEOTIDE SEQUENCE [LARGE SCALE GENOMIC DNA]</scope>
    <source>
        <strain evidence="9 10">4G-K13</strain>
    </source>
</reference>
<feature type="binding site" evidence="7">
    <location>
        <position position="220"/>
    </location>
    <ligand>
        <name>Mg(2+)</name>
        <dbReference type="ChEBI" id="CHEBI:18420"/>
        <label>2</label>
    </ligand>
</feature>
<comment type="caution">
    <text evidence="9">The sequence shown here is derived from an EMBL/GenBank/DDBJ whole genome shotgun (WGS) entry which is preliminary data.</text>
</comment>
<protein>
    <recommendedName>
        <fullName evidence="8">Inositol-1-monophosphatase</fullName>
        <ecNumber evidence="8">3.1.3.25</ecNumber>
    </recommendedName>
</protein>
<evidence type="ECO:0000313" key="9">
    <source>
        <dbReference type="EMBL" id="RFU17967.1"/>
    </source>
</evidence>
<evidence type="ECO:0000256" key="2">
    <source>
        <dbReference type="ARBA" id="ARBA00001946"/>
    </source>
</evidence>
<gene>
    <name evidence="9" type="ORF">D0Y96_05670</name>
</gene>
<dbReference type="PROSITE" id="PS00629">
    <property type="entry name" value="IMP_1"/>
    <property type="match status" value="1"/>
</dbReference>
<dbReference type="GO" id="GO:0008934">
    <property type="term" value="F:inositol monophosphate 1-phosphatase activity"/>
    <property type="evidence" value="ECO:0007669"/>
    <property type="project" value="InterPro"/>
</dbReference>
<organism evidence="9 10">
    <name type="scientific">Paracidobacterium acidisoli</name>
    <dbReference type="NCBI Taxonomy" id="2303751"/>
    <lineage>
        <taxon>Bacteria</taxon>
        <taxon>Pseudomonadati</taxon>
        <taxon>Acidobacteriota</taxon>
        <taxon>Terriglobia</taxon>
        <taxon>Terriglobales</taxon>
        <taxon>Acidobacteriaceae</taxon>
        <taxon>Paracidobacterium</taxon>
    </lineage>
</organism>
<evidence type="ECO:0000256" key="3">
    <source>
        <dbReference type="ARBA" id="ARBA00009759"/>
    </source>
</evidence>
<dbReference type="CDD" id="cd01639">
    <property type="entry name" value="IMPase"/>
    <property type="match status" value="1"/>
</dbReference>
<dbReference type="Pfam" id="PF00459">
    <property type="entry name" value="Inositol_P"/>
    <property type="match status" value="1"/>
</dbReference>
<dbReference type="InterPro" id="IPR033942">
    <property type="entry name" value="IMPase"/>
</dbReference>
<comment type="similarity">
    <text evidence="3 8">Belongs to the inositol monophosphatase superfamily.</text>
</comment>
<evidence type="ECO:0000313" key="10">
    <source>
        <dbReference type="Proteomes" id="UP000264702"/>
    </source>
</evidence>
<evidence type="ECO:0000256" key="4">
    <source>
        <dbReference type="ARBA" id="ARBA00022723"/>
    </source>
</evidence>
<dbReference type="FunFam" id="3.30.540.10:FF:000003">
    <property type="entry name" value="Inositol-1-monophosphatase"/>
    <property type="match status" value="1"/>
</dbReference>